<evidence type="ECO:0000256" key="2">
    <source>
        <dbReference type="ARBA" id="ARBA00022649"/>
    </source>
</evidence>
<comment type="similarity">
    <text evidence="1">Belongs to the RelE toxin family.</text>
</comment>
<organism evidence="3 4">
    <name type="scientific">Allofranklinella schreckenbergeri</name>
    <dbReference type="NCBI Taxonomy" id="1076744"/>
    <lineage>
        <taxon>Bacteria</taxon>
        <taxon>Pseudomonadati</taxon>
        <taxon>Pseudomonadota</taxon>
        <taxon>Betaproteobacteria</taxon>
        <taxon>Burkholderiales</taxon>
        <taxon>Comamonadaceae</taxon>
        <taxon>Allofranklinella</taxon>
    </lineage>
</organism>
<sequence>MPQIIFTPDAISDLARLREFLEAKNAMAAARAASVIKTSLQSLAKAPEAYRPVPDRPHERELIIGFGSSGYVARYRYKRGGDILILRIWHQLEQRS</sequence>
<reference evidence="3 4" key="1">
    <citation type="submission" date="2018-10" db="EMBL/GenBank/DDBJ databases">
        <title>Comamonadaceae CDC group NO-1 genome sequencing and assembly.</title>
        <authorList>
            <person name="Bernier A.-M."/>
            <person name="Bernard K."/>
        </authorList>
    </citation>
    <scope>NUCLEOTIDE SEQUENCE [LARGE SCALE GENOMIC DNA]</scope>
    <source>
        <strain evidence="3 4">NML180581</strain>
    </source>
</reference>
<evidence type="ECO:0000256" key="1">
    <source>
        <dbReference type="ARBA" id="ARBA00006226"/>
    </source>
</evidence>
<dbReference type="InterPro" id="IPR035093">
    <property type="entry name" value="RelE/ParE_toxin_dom_sf"/>
</dbReference>
<gene>
    <name evidence="3" type="ORF">EBQ24_01735</name>
</gene>
<accession>A0A3M6R7U2</accession>
<dbReference type="InterPro" id="IPR007712">
    <property type="entry name" value="RelE/ParE_toxin"/>
</dbReference>
<dbReference type="Proteomes" id="UP000281171">
    <property type="component" value="Unassembled WGS sequence"/>
</dbReference>
<dbReference type="AlphaFoldDB" id="A0A3M6R7U2"/>
<name>A0A3M6R7U2_9BURK</name>
<dbReference type="Pfam" id="PF05016">
    <property type="entry name" value="ParE_toxin"/>
    <property type="match status" value="1"/>
</dbReference>
<protein>
    <submittedName>
        <fullName evidence="3">Type II toxin-antitoxin system RelE/ParE family toxin</fullName>
    </submittedName>
</protein>
<dbReference type="InterPro" id="IPR051803">
    <property type="entry name" value="TA_system_RelE-like_toxin"/>
</dbReference>
<dbReference type="PANTHER" id="PTHR33755">
    <property type="entry name" value="TOXIN PARE1-RELATED"/>
    <property type="match status" value="1"/>
</dbReference>
<evidence type="ECO:0000313" key="4">
    <source>
        <dbReference type="Proteomes" id="UP000281171"/>
    </source>
</evidence>
<dbReference type="Gene3D" id="3.30.2310.20">
    <property type="entry name" value="RelE-like"/>
    <property type="match status" value="1"/>
</dbReference>
<comment type="caution">
    <text evidence="3">The sequence shown here is derived from an EMBL/GenBank/DDBJ whole genome shotgun (WGS) entry which is preliminary data.</text>
</comment>
<proteinExistence type="inferred from homology"/>
<keyword evidence="2" id="KW-1277">Toxin-antitoxin system</keyword>
<dbReference type="PANTHER" id="PTHR33755:SF7">
    <property type="entry name" value="TOXIN MODULE OF TOXIN-ANTITOXIN SYSTEM RELE_STBE FAMILY"/>
    <property type="match status" value="1"/>
</dbReference>
<dbReference type="RefSeq" id="WP_122247446.1">
    <property type="nucleotide sequence ID" value="NZ_RDQK01000003.1"/>
</dbReference>
<dbReference type="EMBL" id="RDQK01000003">
    <property type="protein sequence ID" value="RMX11421.1"/>
    <property type="molecule type" value="Genomic_DNA"/>
</dbReference>
<evidence type="ECO:0000313" key="3">
    <source>
        <dbReference type="EMBL" id="RMX11421.1"/>
    </source>
</evidence>